<accession>A0ABU8VRN2</accession>
<name>A0ABU8VRN2_9BURK</name>
<gene>
    <name evidence="1" type="ORF">WKW80_00175</name>
</gene>
<reference evidence="1 2" key="1">
    <citation type="submission" date="2024-03" db="EMBL/GenBank/DDBJ databases">
        <title>Novel species of the genus Variovorax.</title>
        <authorList>
            <person name="Liu Q."/>
            <person name="Xin Y.-H."/>
        </authorList>
    </citation>
    <scope>NUCLEOTIDE SEQUENCE [LARGE SCALE GENOMIC DNA]</scope>
    <source>
        <strain evidence="1 2">KACC 18501</strain>
    </source>
</reference>
<dbReference type="Proteomes" id="UP001363010">
    <property type="component" value="Unassembled WGS sequence"/>
</dbReference>
<evidence type="ECO:0000313" key="1">
    <source>
        <dbReference type="EMBL" id="MEJ8820448.1"/>
    </source>
</evidence>
<evidence type="ECO:0000313" key="2">
    <source>
        <dbReference type="Proteomes" id="UP001363010"/>
    </source>
</evidence>
<organism evidence="1 2">
    <name type="scientific">Variovorax humicola</name>
    <dbReference type="NCBI Taxonomy" id="1769758"/>
    <lineage>
        <taxon>Bacteria</taxon>
        <taxon>Pseudomonadati</taxon>
        <taxon>Pseudomonadota</taxon>
        <taxon>Betaproteobacteria</taxon>
        <taxon>Burkholderiales</taxon>
        <taxon>Comamonadaceae</taxon>
        <taxon>Variovorax</taxon>
    </lineage>
</organism>
<protein>
    <submittedName>
        <fullName evidence="1">Uncharacterized protein</fullName>
    </submittedName>
</protein>
<keyword evidence="2" id="KW-1185">Reference proteome</keyword>
<dbReference type="EMBL" id="JBBKZV010000001">
    <property type="protein sequence ID" value="MEJ8820448.1"/>
    <property type="molecule type" value="Genomic_DNA"/>
</dbReference>
<sequence>MAAIILRGMRTAFIVSSAINSRFGMFSPHERLQDTLGTVDSIRRRAPGAAIYLLDMCGDGLQPAQTEALSAQVTRLFDYSGLPDVQAIYKVPNPDVIKNLTEMTCFHHFLHAQEALLGKVDRIFKLSGRYRLDERFCWSDVGDSQHRGRIVFSGRRASQFAPETTGNDPAANFQYMSRLWSFDGCLLGTVRSAYGQMVERMVERLNAGGYIDIEHLLYRFMPQELVAFRIPMGVSGRLAPNAMEIRE</sequence>
<comment type="caution">
    <text evidence="1">The sequence shown here is derived from an EMBL/GenBank/DDBJ whole genome shotgun (WGS) entry which is preliminary data.</text>
</comment>
<dbReference type="RefSeq" id="WP_340361514.1">
    <property type="nucleotide sequence ID" value="NZ_JBBKZV010000001.1"/>
</dbReference>
<proteinExistence type="predicted"/>